<protein>
    <submittedName>
        <fullName evidence="1">Uncharacterized protein</fullName>
    </submittedName>
</protein>
<dbReference type="EMBL" id="KZ679258">
    <property type="protein sequence ID" value="PTB43837.1"/>
    <property type="molecule type" value="Genomic_DNA"/>
</dbReference>
<dbReference type="AlphaFoldDB" id="A0A2T3ZGA2"/>
<evidence type="ECO:0000313" key="2">
    <source>
        <dbReference type="Proteomes" id="UP000240493"/>
    </source>
</evidence>
<name>A0A2T3ZGA2_TRIA4</name>
<dbReference type="Proteomes" id="UP000240493">
    <property type="component" value="Unassembled WGS sequence"/>
</dbReference>
<proteinExistence type="predicted"/>
<dbReference type="OrthoDB" id="10476295at2759"/>
<sequence length="413" mass="48022">MASDTDFIDNYDTVTTDFLDHVLARFPVMFPYDAKEFILNDGFFYSITTLLNELFLPPYTINDECHKRTILSIVIKLESRGTPTDQNSVLSTVWLHTLTAIYLLQTGSEVNARHHIIKAADRLFENAKFKMAYFGILRVCFEYEIELPEDLATRKIHRGILSNDIHSWIYDHSRHKDHSYNIRRSIWISTLVQGKTEFRKDIARLKNGELDLAEINAEMHSWLQRESFEECPFPEFWDYYGIDQLSAIDAELKFLQPIYDVAMSLARGISTTVAGSTDNLTSVKRIDSKAPTESIDYYISIIGNFTKKSINYVKAKQELLAVDRNCGFQKECNYLNHILQSFSVIGSAKFRTITKLNSYELSSMVEKTWKYGKKSTPPNFSSTLAMERWNGIYEEELELHRRGEDCYRMEFQH</sequence>
<accession>A0A2T3ZGA2</accession>
<keyword evidence="2" id="KW-1185">Reference proteome</keyword>
<gene>
    <name evidence="1" type="ORF">M441DRAFT_43970</name>
</gene>
<organism evidence="1 2">
    <name type="scientific">Trichoderma asperellum (strain ATCC 204424 / CBS 433.97 / NBRC 101777)</name>
    <dbReference type="NCBI Taxonomy" id="1042311"/>
    <lineage>
        <taxon>Eukaryota</taxon>
        <taxon>Fungi</taxon>
        <taxon>Dikarya</taxon>
        <taxon>Ascomycota</taxon>
        <taxon>Pezizomycotina</taxon>
        <taxon>Sordariomycetes</taxon>
        <taxon>Hypocreomycetidae</taxon>
        <taxon>Hypocreales</taxon>
        <taxon>Hypocreaceae</taxon>
        <taxon>Trichoderma</taxon>
    </lineage>
</organism>
<reference evidence="1 2" key="1">
    <citation type="submission" date="2016-07" db="EMBL/GenBank/DDBJ databases">
        <title>Multiple horizontal gene transfer events from other fungi enriched the ability of initially mycotrophic Trichoderma (Ascomycota) to feed on dead plant biomass.</title>
        <authorList>
            <consortium name="DOE Joint Genome Institute"/>
            <person name="Aerts A."/>
            <person name="Atanasova L."/>
            <person name="Chenthamara K."/>
            <person name="Zhang J."/>
            <person name="Grujic M."/>
            <person name="Henrissat B."/>
            <person name="Kuo A."/>
            <person name="Salamov A."/>
            <person name="Lipzen A."/>
            <person name="Labutti K."/>
            <person name="Barry K."/>
            <person name="Miao Y."/>
            <person name="Rahimi M.J."/>
            <person name="Shen Q."/>
            <person name="Grigoriev I.V."/>
            <person name="Kubicek C.P."/>
            <person name="Druzhinina I.S."/>
        </authorList>
    </citation>
    <scope>NUCLEOTIDE SEQUENCE [LARGE SCALE GENOMIC DNA]</scope>
    <source>
        <strain evidence="1 2">CBS 433.97</strain>
    </source>
</reference>
<evidence type="ECO:0000313" key="1">
    <source>
        <dbReference type="EMBL" id="PTB43837.1"/>
    </source>
</evidence>